<accession>A0A6M9TZY4</accession>
<dbReference type="Gene3D" id="1.10.443.10">
    <property type="entry name" value="Intergrase catalytic core"/>
    <property type="match status" value="1"/>
</dbReference>
<evidence type="ECO:0000313" key="4">
    <source>
        <dbReference type="EMBL" id="QKN22457.1"/>
    </source>
</evidence>
<comment type="similarity">
    <text evidence="1">Belongs to the 'phage' integrase family.</text>
</comment>
<reference evidence="4" key="1">
    <citation type="journal article" date="2021" name="Virus">
        <title>The discovery, distribution and diversity of DNA viruses associated with Drosophila melanogaster in Europe.</title>
        <authorList>
            <person name="Wallace M.A."/>
            <person name="Coffman K.A."/>
            <person name="Gilbert C."/>
            <person name="Ravindran S."/>
            <person name="Albery G.F."/>
            <person name="Abbott J."/>
            <person name="Argyridou E."/>
            <person name="Bellosta P."/>
            <person name="Betancourt A.J."/>
            <person name="Colinet H."/>
            <person name="Eric K."/>
            <person name="Glaser-Schmitt A."/>
            <person name="Grath S."/>
            <person name="Jelic M."/>
            <person name="Kankare M."/>
            <person name="Kozeretska I."/>
            <person name="Loeschcke V."/>
            <person name="Montchamp-Moreau C."/>
            <person name="Ometto L."/>
            <person name="Onder B.S."/>
            <person name="Orengo D.J."/>
            <person name="Parsch J."/>
            <person name="Pascual M."/>
            <person name="Patenkovic A."/>
            <person name="Puerma E."/>
            <person name="Ritchie M.G."/>
            <person name="Rota-Stabelli O."/>
            <person name="Schou M.F."/>
            <person name="Serga S.V."/>
            <person name="Stamenkovic-Radak M."/>
            <person name="Tanaskovic M."/>
            <person name="Veselinovic M.S."/>
            <person name="Vieira J."/>
            <person name="Vieira C.P."/>
            <person name="Kapun M."/>
            <person name="Flatt T."/>
            <person name="Gonzalez J."/>
            <person name="Staubach F."/>
            <person name="Obbard D.J."/>
        </authorList>
    </citation>
    <scope>NUCLEOTIDE SEQUENCE</scope>
    <source>
        <strain evidence="4">Filamentous_ES_Gim_15_30_pool</strain>
    </source>
</reference>
<organism evidence="4">
    <name type="scientific">Drosophila-associated filamentous virus</name>
    <dbReference type="NCBI Taxonomy" id="2743186"/>
    <lineage>
        <taxon>Viruses</taxon>
    </lineage>
</organism>
<dbReference type="InterPro" id="IPR002104">
    <property type="entry name" value="Integrase_catalytic"/>
</dbReference>
<sequence length="398" mass="45618">MTNEFFDKVVSKKALRVKESHMKHIEMLNGKYDLEDFQSLINKFIWTGKSPSYCKNVLITINNYLKCTIPKYKRPFSYFTIIKAYRAANKIATSKNDIYSVDRKDCGKISTIDKTQYSTLRVNMGNAKHLSIEEIYKIHNLCCTKLYEIDPNIFKKFSMYSSPPQAASSSSSLSSSPPPQISQSPTIKALKKKKINDLVEIYTFILLLQYSGMRSGELFQIQWRRDVNEILKNHKILLNTKVGNRYISFGQSARDLLKAYVNFKILSCAISKNSLMNNNPDESGGTGTGGGDIIWSMSYSKMRRQFIKLYHEHVNANKPKGALFHIFRSHFTYVAMQSSTNSANTITQQILNHGSSNMTNRYRHNQTLNDLSLRVDVLKHVEDHFRNGNNGPPQKKCL</sequence>
<dbReference type="Pfam" id="PF00589">
    <property type="entry name" value="Phage_integrase"/>
    <property type="match status" value="1"/>
</dbReference>
<dbReference type="GO" id="GO:0006310">
    <property type="term" value="P:DNA recombination"/>
    <property type="evidence" value="ECO:0007669"/>
    <property type="project" value="UniProtKB-KW"/>
</dbReference>
<evidence type="ECO:0000256" key="2">
    <source>
        <dbReference type="ARBA" id="ARBA00023172"/>
    </source>
</evidence>
<protein>
    <submittedName>
        <fullName evidence="4">Putative ORF2</fullName>
    </submittedName>
</protein>
<proteinExistence type="inferred from homology"/>
<dbReference type="GO" id="GO:0003677">
    <property type="term" value="F:DNA binding"/>
    <property type="evidence" value="ECO:0007669"/>
    <property type="project" value="InterPro"/>
</dbReference>
<dbReference type="InterPro" id="IPR011010">
    <property type="entry name" value="DNA_brk_join_enz"/>
</dbReference>
<dbReference type="GO" id="GO:0015074">
    <property type="term" value="P:DNA integration"/>
    <property type="evidence" value="ECO:0007669"/>
    <property type="project" value="InterPro"/>
</dbReference>
<dbReference type="EMBL" id="MT496832">
    <property type="protein sequence ID" value="QKN22457.1"/>
    <property type="molecule type" value="Genomic_DNA"/>
</dbReference>
<name>A0A6M9TZY4_9VIRU</name>
<dbReference type="InterPro" id="IPR013762">
    <property type="entry name" value="Integrase-like_cat_sf"/>
</dbReference>
<feature type="domain" description="Tyr recombinase" evidence="3">
    <location>
        <begin position="199"/>
        <end position="366"/>
    </location>
</feature>
<evidence type="ECO:0000259" key="3">
    <source>
        <dbReference type="Pfam" id="PF00589"/>
    </source>
</evidence>
<keyword evidence="2" id="KW-0233">DNA recombination</keyword>
<dbReference type="SUPFAM" id="SSF56349">
    <property type="entry name" value="DNA breaking-rejoining enzymes"/>
    <property type="match status" value="1"/>
</dbReference>
<evidence type="ECO:0000256" key="1">
    <source>
        <dbReference type="ARBA" id="ARBA00008857"/>
    </source>
</evidence>